<sequence length="44" mass="4433">MPGRVGAVRRSGVVVGAPVLAVLGARWPSKHLVLLPAFAADLGA</sequence>
<reference evidence="1 2" key="1">
    <citation type="submission" date="2021-03" db="EMBL/GenBank/DDBJ databases">
        <title>Sequencing the genomes of 1000 actinobacteria strains.</title>
        <authorList>
            <person name="Klenk H.-P."/>
        </authorList>
    </citation>
    <scope>NUCLEOTIDE SEQUENCE [LARGE SCALE GENOMIC DNA]</scope>
    <source>
        <strain evidence="1 2">DSM 45256</strain>
    </source>
</reference>
<name>A0ABS4VQB7_9PSEU</name>
<gene>
    <name evidence="1" type="ORF">JOF36_001811</name>
</gene>
<evidence type="ECO:0000313" key="2">
    <source>
        <dbReference type="Proteomes" id="UP001519295"/>
    </source>
</evidence>
<dbReference type="RefSeq" id="WP_281071234.1">
    <property type="nucleotide sequence ID" value="NZ_JAGINU010000001.1"/>
</dbReference>
<dbReference type="EMBL" id="JAGINU010000001">
    <property type="protein sequence ID" value="MBP2366115.1"/>
    <property type="molecule type" value="Genomic_DNA"/>
</dbReference>
<keyword evidence="2" id="KW-1185">Reference proteome</keyword>
<comment type="caution">
    <text evidence="1">The sequence shown here is derived from an EMBL/GenBank/DDBJ whole genome shotgun (WGS) entry which is preliminary data.</text>
</comment>
<organism evidence="1 2">
    <name type="scientific">Pseudonocardia parietis</name>
    <dbReference type="NCBI Taxonomy" id="570936"/>
    <lineage>
        <taxon>Bacteria</taxon>
        <taxon>Bacillati</taxon>
        <taxon>Actinomycetota</taxon>
        <taxon>Actinomycetes</taxon>
        <taxon>Pseudonocardiales</taxon>
        <taxon>Pseudonocardiaceae</taxon>
        <taxon>Pseudonocardia</taxon>
    </lineage>
</organism>
<protein>
    <submittedName>
        <fullName evidence="1">Uncharacterized protein</fullName>
    </submittedName>
</protein>
<evidence type="ECO:0000313" key="1">
    <source>
        <dbReference type="EMBL" id="MBP2366115.1"/>
    </source>
</evidence>
<accession>A0ABS4VQB7</accession>
<dbReference type="Proteomes" id="UP001519295">
    <property type="component" value="Unassembled WGS sequence"/>
</dbReference>
<proteinExistence type="predicted"/>